<dbReference type="EMBL" id="BKZW01000006">
    <property type="protein sequence ID" value="GER92216.1"/>
    <property type="molecule type" value="Genomic_DNA"/>
</dbReference>
<organism evidence="1 2">
    <name type="scientific">Dictyobacter vulcani</name>
    <dbReference type="NCBI Taxonomy" id="2607529"/>
    <lineage>
        <taxon>Bacteria</taxon>
        <taxon>Bacillati</taxon>
        <taxon>Chloroflexota</taxon>
        <taxon>Ktedonobacteria</taxon>
        <taxon>Ktedonobacterales</taxon>
        <taxon>Dictyobacteraceae</taxon>
        <taxon>Dictyobacter</taxon>
    </lineage>
</organism>
<evidence type="ECO:0000313" key="2">
    <source>
        <dbReference type="Proteomes" id="UP000326912"/>
    </source>
</evidence>
<evidence type="ECO:0000313" key="1">
    <source>
        <dbReference type="EMBL" id="GER92216.1"/>
    </source>
</evidence>
<protein>
    <submittedName>
        <fullName evidence="1">Uncharacterized protein</fullName>
    </submittedName>
</protein>
<dbReference type="AlphaFoldDB" id="A0A5J4L423"/>
<proteinExistence type="predicted"/>
<gene>
    <name evidence="1" type="ORF">KDW_63780</name>
</gene>
<reference evidence="1 2" key="1">
    <citation type="submission" date="2019-10" db="EMBL/GenBank/DDBJ databases">
        <title>Dictyobacter vulcani sp. nov., within the class Ktedonobacteria, isolated from soil of volcanic Mt. Zao.</title>
        <authorList>
            <person name="Zheng Y."/>
            <person name="Wang C.M."/>
            <person name="Sakai Y."/>
            <person name="Abe K."/>
            <person name="Yokota A."/>
            <person name="Yabe S."/>
        </authorList>
    </citation>
    <scope>NUCLEOTIDE SEQUENCE [LARGE SCALE GENOMIC DNA]</scope>
    <source>
        <strain evidence="1 2">W12</strain>
    </source>
</reference>
<accession>A0A5J4L423</accession>
<dbReference type="Proteomes" id="UP000326912">
    <property type="component" value="Unassembled WGS sequence"/>
</dbReference>
<sequence length="69" mass="8169">MSAHTDNMTTDIHLSSKLNFTDLFKRKKRDPGRSLSRVSMFCPIAHANTFKQTFESYYVVFYLINYRPM</sequence>
<comment type="caution">
    <text evidence="1">The sequence shown here is derived from an EMBL/GenBank/DDBJ whole genome shotgun (WGS) entry which is preliminary data.</text>
</comment>
<keyword evidence="2" id="KW-1185">Reference proteome</keyword>
<name>A0A5J4L423_9CHLR</name>